<dbReference type="AlphaFoldDB" id="A0A0F7WQI4"/>
<name>A0A0F7WQI4_CHLPN</name>
<gene>
    <name evidence="1" type="ORF">BN1224_DC9_BQ_00140</name>
</gene>
<protein>
    <submittedName>
        <fullName evidence="1">Uncharacterized protein</fullName>
    </submittedName>
</protein>
<proteinExistence type="predicted"/>
<accession>A0A0F7WQI4</accession>
<sequence>MPHKLGIHKIIKLNKYDLNVCFIANFYFSKKKIFVFFLQLKKTKKCYTPALEYRMGTLG</sequence>
<organism evidence="1">
    <name type="scientific">Chlamydia pneumoniae</name>
    <name type="common">Chlamydophila pneumoniae</name>
    <dbReference type="NCBI Taxonomy" id="83558"/>
    <lineage>
        <taxon>Bacteria</taxon>
        <taxon>Pseudomonadati</taxon>
        <taxon>Chlamydiota</taxon>
        <taxon>Chlamydiia</taxon>
        <taxon>Chlamydiales</taxon>
        <taxon>Chlamydiaceae</taxon>
        <taxon>Chlamydia/Chlamydophila group</taxon>
        <taxon>Chlamydia</taxon>
    </lineage>
</organism>
<dbReference type="EMBL" id="LN847047">
    <property type="protein sequence ID" value="CRI42490.1"/>
    <property type="molecule type" value="Genomic_DNA"/>
</dbReference>
<reference evidence="1" key="1">
    <citation type="submission" date="2015-05" db="EMBL/GenBank/DDBJ databases">
        <authorList>
            <person name="Rattei Thomas"/>
        </authorList>
    </citation>
    <scope>NUCLEOTIDE SEQUENCE</scope>
    <source>
        <strain evidence="1">DC9</strain>
    </source>
</reference>
<evidence type="ECO:0000313" key="1">
    <source>
        <dbReference type="EMBL" id="CRI42490.1"/>
    </source>
</evidence>